<accession>B0C8X4</accession>
<gene>
    <name evidence="2" type="ordered locus">AM1_0278</name>
</gene>
<evidence type="ECO:0000259" key="1">
    <source>
        <dbReference type="Pfam" id="PF07862"/>
    </source>
</evidence>
<dbReference type="InterPro" id="IPR022516">
    <property type="entry name" value="CHP03798_Ocin"/>
</dbReference>
<dbReference type="HOGENOM" id="CLU_158613_4_1_3"/>
<evidence type="ECO:0000313" key="3">
    <source>
        <dbReference type="Proteomes" id="UP000000268"/>
    </source>
</evidence>
<dbReference type="Pfam" id="PF07862">
    <property type="entry name" value="Nif11"/>
    <property type="match status" value="1"/>
</dbReference>
<dbReference type="OrthoDB" id="516068at2"/>
<dbReference type="EMBL" id="CP000828">
    <property type="protein sequence ID" value="ABW25364.1"/>
    <property type="molecule type" value="Genomic_DNA"/>
</dbReference>
<keyword evidence="3" id="KW-1185">Reference proteome</keyword>
<dbReference type="NCBIfam" id="TIGR03798">
    <property type="entry name" value="leader_Nif11"/>
    <property type="match status" value="1"/>
</dbReference>
<evidence type="ECO:0000313" key="2">
    <source>
        <dbReference type="EMBL" id="ABW25364.1"/>
    </source>
</evidence>
<dbReference type="AlphaFoldDB" id="B0C8X4"/>
<dbReference type="InterPro" id="IPR012903">
    <property type="entry name" value="Nif11"/>
</dbReference>
<dbReference type="KEGG" id="amr:AM1_0278"/>
<proteinExistence type="predicted"/>
<feature type="domain" description="Nif11" evidence="1">
    <location>
        <begin position="1"/>
        <end position="48"/>
    </location>
</feature>
<protein>
    <recommendedName>
        <fullName evidence="1">Nif11 domain-containing protein</fullName>
    </recommendedName>
</protein>
<reference evidence="2 3" key="1">
    <citation type="journal article" date="2008" name="Proc. Natl. Acad. Sci. U.S.A.">
        <title>Niche adaptation and genome expansion in the chlorophyll d-producing cyanobacterium Acaryochloris marina.</title>
        <authorList>
            <person name="Swingley W.D."/>
            <person name="Chen M."/>
            <person name="Cheung P.C."/>
            <person name="Conrad A.L."/>
            <person name="Dejesa L.C."/>
            <person name="Hao J."/>
            <person name="Honchak B.M."/>
            <person name="Karbach L.E."/>
            <person name="Kurdoglu A."/>
            <person name="Lahiri S."/>
            <person name="Mastrian S.D."/>
            <person name="Miyashita H."/>
            <person name="Page L."/>
            <person name="Ramakrishna P."/>
            <person name="Satoh S."/>
            <person name="Sattley W.M."/>
            <person name="Shimada Y."/>
            <person name="Taylor H.L."/>
            <person name="Tomo T."/>
            <person name="Tsuchiya T."/>
            <person name="Wang Z.T."/>
            <person name="Raymond J."/>
            <person name="Mimuro M."/>
            <person name="Blankenship R.E."/>
            <person name="Touchman J.W."/>
        </authorList>
    </citation>
    <scope>NUCLEOTIDE SEQUENCE [LARGE SCALE GENOMIC DNA]</scope>
    <source>
        <strain evidence="3">MBIC 11017</strain>
    </source>
</reference>
<dbReference type="Proteomes" id="UP000000268">
    <property type="component" value="Chromosome"/>
</dbReference>
<name>B0C8X4_ACAM1</name>
<dbReference type="eggNOG" id="ENOG50336TG">
    <property type="taxonomic scope" value="Bacteria"/>
</dbReference>
<sequence>MAKTEFARLFRATQENPILRQQLNTASNQEEFVSMAQMHGYHFTVDEWQEMIGFNVEELQCELSEIPGI</sequence>
<organism evidence="2 3">
    <name type="scientific">Acaryochloris marina (strain MBIC 11017)</name>
    <dbReference type="NCBI Taxonomy" id="329726"/>
    <lineage>
        <taxon>Bacteria</taxon>
        <taxon>Bacillati</taxon>
        <taxon>Cyanobacteriota</taxon>
        <taxon>Cyanophyceae</taxon>
        <taxon>Acaryochloridales</taxon>
        <taxon>Acaryochloridaceae</taxon>
        <taxon>Acaryochloris</taxon>
    </lineage>
</organism>
<dbReference type="RefSeq" id="WP_012160974.1">
    <property type="nucleotide sequence ID" value="NC_009925.1"/>
</dbReference>